<dbReference type="EMBL" id="HACG01049534">
    <property type="protein sequence ID" value="CEK96399.1"/>
    <property type="molecule type" value="Transcribed_RNA"/>
</dbReference>
<name>A0A0B7BT63_9EUPU</name>
<accession>A0A0B7BT63</accession>
<dbReference type="AlphaFoldDB" id="A0A0B7BT63"/>
<evidence type="ECO:0000313" key="1">
    <source>
        <dbReference type="EMBL" id="CEK96399.1"/>
    </source>
</evidence>
<feature type="non-terminal residue" evidence="1">
    <location>
        <position position="55"/>
    </location>
</feature>
<organism evidence="1">
    <name type="scientific">Arion vulgaris</name>
    <dbReference type="NCBI Taxonomy" id="1028688"/>
    <lineage>
        <taxon>Eukaryota</taxon>
        <taxon>Metazoa</taxon>
        <taxon>Spiralia</taxon>
        <taxon>Lophotrochozoa</taxon>
        <taxon>Mollusca</taxon>
        <taxon>Gastropoda</taxon>
        <taxon>Heterobranchia</taxon>
        <taxon>Euthyneura</taxon>
        <taxon>Panpulmonata</taxon>
        <taxon>Eupulmonata</taxon>
        <taxon>Stylommatophora</taxon>
        <taxon>Helicina</taxon>
        <taxon>Arionoidea</taxon>
        <taxon>Arionidae</taxon>
        <taxon>Arion</taxon>
    </lineage>
</organism>
<proteinExistence type="predicted"/>
<reference evidence="1" key="1">
    <citation type="submission" date="2014-12" db="EMBL/GenBank/DDBJ databases">
        <title>Insight into the proteome of Arion vulgaris.</title>
        <authorList>
            <person name="Aradska J."/>
            <person name="Bulat T."/>
            <person name="Smidak R."/>
            <person name="Sarate P."/>
            <person name="Gangsoo J."/>
            <person name="Sialana F."/>
            <person name="Bilban M."/>
            <person name="Lubec G."/>
        </authorList>
    </citation>
    <scope>NUCLEOTIDE SEQUENCE</scope>
    <source>
        <tissue evidence="1">Skin</tissue>
    </source>
</reference>
<gene>
    <name evidence="1" type="primary">ORF211912</name>
</gene>
<sequence length="55" mass="6547">MMFLLVWRKCHINVCLSLFGRPLPRHNFGHSVFKPLPHYHVERGSSSLHSRHVQR</sequence>
<protein>
    <submittedName>
        <fullName evidence="1">Uncharacterized protein</fullName>
    </submittedName>
</protein>